<proteinExistence type="inferred from homology"/>
<dbReference type="EC" id="4.3.1.19" evidence="4"/>
<evidence type="ECO:0000256" key="1">
    <source>
        <dbReference type="ARBA" id="ARBA00001274"/>
    </source>
</evidence>
<evidence type="ECO:0000256" key="3">
    <source>
        <dbReference type="ARBA" id="ARBA00010869"/>
    </source>
</evidence>
<dbReference type="CDD" id="cd04886">
    <property type="entry name" value="ACT_ThrD-II-like"/>
    <property type="match status" value="1"/>
</dbReference>
<comment type="catalytic activity">
    <reaction evidence="1">
        <text>L-threonine = 2-oxobutanoate + NH4(+)</text>
        <dbReference type="Rhea" id="RHEA:22108"/>
        <dbReference type="ChEBI" id="CHEBI:16763"/>
        <dbReference type="ChEBI" id="CHEBI:28938"/>
        <dbReference type="ChEBI" id="CHEBI:57926"/>
        <dbReference type="EC" id="4.3.1.19"/>
    </reaction>
</comment>
<dbReference type="FunFam" id="3.40.50.1100:FF:000007">
    <property type="entry name" value="L-threonine dehydratase catabolic TdcB"/>
    <property type="match status" value="1"/>
</dbReference>
<feature type="domain" description="ACT" evidence="9">
    <location>
        <begin position="336"/>
        <end position="411"/>
    </location>
</feature>
<evidence type="ECO:0000256" key="5">
    <source>
        <dbReference type="ARBA" id="ARBA00022898"/>
    </source>
</evidence>
<comment type="function">
    <text evidence="7">Catalyzes the anaerobic formation of alpha-ketobutyrate and ammonia from threonine in a two-step reaction. The first step involved a dehydration of threonine and a production of enamine intermediates (aminocrotonate), which tautomerizes to its imine form (iminobutyrate). Both intermediates are unstable and short-lived. The second step is the nonenzymatic hydrolysis of the enamine/imine intermediates to form 2-ketobutyrate and free ammonia. In the low water environment of the cell, the second step is accelerated by RidA.</text>
</comment>
<dbReference type="CDD" id="cd01562">
    <property type="entry name" value="Thr-dehyd"/>
    <property type="match status" value="1"/>
</dbReference>
<dbReference type="Proteomes" id="UP000315343">
    <property type="component" value="Unassembled WGS sequence"/>
</dbReference>
<dbReference type="GO" id="GO:0004794">
    <property type="term" value="F:threonine deaminase activity"/>
    <property type="evidence" value="ECO:0007669"/>
    <property type="project" value="UniProtKB-EC"/>
</dbReference>
<dbReference type="AlphaFoldDB" id="A0A562J3Y4"/>
<dbReference type="InterPro" id="IPR045865">
    <property type="entry name" value="ACT-like_dom_sf"/>
</dbReference>
<dbReference type="NCBIfam" id="TIGR01127">
    <property type="entry name" value="ilvA_1Cterm"/>
    <property type="match status" value="1"/>
</dbReference>
<name>A0A562J3Y4_9FIRM</name>
<dbReference type="Gene3D" id="3.40.50.1100">
    <property type="match status" value="2"/>
</dbReference>
<evidence type="ECO:0000259" key="9">
    <source>
        <dbReference type="PROSITE" id="PS51671"/>
    </source>
</evidence>
<dbReference type="InterPro" id="IPR002912">
    <property type="entry name" value="ACT_dom"/>
</dbReference>
<accession>A0A562J3Y4</accession>
<comment type="cofactor">
    <cofactor evidence="2">
        <name>pyridoxal 5'-phosphate</name>
        <dbReference type="ChEBI" id="CHEBI:597326"/>
    </cofactor>
</comment>
<dbReference type="FunFam" id="3.40.50.1100:FF:000005">
    <property type="entry name" value="Threonine dehydratase catabolic"/>
    <property type="match status" value="1"/>
</dbReference>
<reference evidence="10 11" key="1">
    <citation type="submission" date="2019-07" db="EMBL/GenBank/DDBJ databases">
        <title>Genomic Encyclopedia of Type Strains, Phase I: the one thousand microbial genomes (KMG-I) project.</title>
        <authorList>
            <person name="Kyrpides N."/>
        </authorList>
    </citation>
    <scope>NUCLEOTIDE SEQUENCE [LARGE SCALE GENOMIC DNA]</scope>
    <source>
        <strain evidence="10 11">DSM 13558</strain>
    </source>
</reference>
<dbReference type="InterPro" id="IPR001926">
    <property type="entry name" value="TrpB-like_PALP"/>
</dbReference>
<dbReference type="GO" id="GO:0003941">
    <property type="term" value="F:L-serine ammonia-lyase activity"/>
    <property type="evidence" value="ECO:0007669"/>
    <property type="project" value="TreeGrafter"/>
</dbReference>
<organism evidence="10 11">
    <name type="scientific">Sedimentibacter saalensis</name>
    <dbReference type="NCBI Taxonomy" id="130788"/>
    <lineage>
        <taxon>Bacteria</taxon>
        <taxon>Bacillati</taxon>
        <taxon>Bacillota</taxon>
        <taxon>Tissierellia</taxon>
        <taxon>Sedimentibacter</taxon>
    </lineage>
</organism>
<dbReference type="PROSITE" id="PS51671">
    <property type="entry name" value="ACT"/>
    <property type="match status" value="1"/>
</dbReference>
<keyword evidence="5" id="KW-0663">Pyridoxal phosphate</keyword>
<dbReference type="PANTHER" id="PTHR48078:SF6">
    <property type="entry name" value="L-THREONINE DEHYDRATASE CATABOLIC TDCB"/>
    <property type="match status" value="1"/>
</dbReference>
<dbReference type="GO" id="GO:0009097">
    <property type="term" value="P:isoleucine biosynthetic process"/>
    <property type="evidence" value="ECO:0007669"/>
    <property type="project" value="TreeGrafter"/>
</dbReference>
<sequence>MKEKEIQEMMNLNHEENIRKAARNLDGVLKKTDLVYSDFFSREYNNNVYIKPENLQVTGSFKVRGAYNKIANLTAEEKSKGVVTSSAGNHAQGVALSAQKAGIHATIVMPKVTPLIKVEGTKSYGSDVIIHGNVYDESYEEARRLSKEKGYTFIHAFDDYDVICGQGTIGLEIIEELHNIDEILVPVGGGGLISGVALIAKSLKPSIRITGVEPTGALTMKKSLEKGHVSTLDRCKTTAEGVAVKRPGDLTFGIVNKYVDGIIEVTEEDMMEALLLLVEKHKLIAETSGILPLAALKKLNFKNKNVACIVSGGNIDVLTISSLLNKGLVSRGRIFCFTVELPDIPGQLLKVSEVLANAGANVIKLDHNQFKATDRFMNVQLEVTVETNGNKHIAQIMEMLQENGLHIKRIY</sequence>
<evidence type="ECO:0000256" key="6">
    <source>
        <dbReference type="ARBA" id="ARBA00023239"/>
    </source>
</evidence>
<comment type="similarity">
    <text evidence="3">Belongs to the serine/threonine dehydratase family.</text>
</comment>
<keyword evidence="11" id="KW-1185">Reference proteome</keyword>
<dbReference type="InterPro" id="IPR044561">
    <property type="entry name" value="ACT_ThrD-II-like"/>
</dbReference>
<protein>
    <recommendedName>
        <fullName evidence="4">threonine ammonia-lyase</fullName>
        <ecNumber evidence="4">4.3.1.19</ecNumber>
    </recommendedName>
    <alternativeName>
        <fullName evidence="8">Threonine deaminase</fullName>
    </alternativeName>
</protein>
<dbReference type="GO" id="GO:0006565">
    <property type="term" value="P:L-serine catabolic process"/>
    <property type="evidence" value="ECO:0007669"/>
    <property type="project" value="TreeGrafter"/>
</dbReference>
<dbReference type="Pfam" id="PF00291">
    <property type="entry name" value="PALP"/>
    <property type="match status" value="1"/>
</dbReference>
<evidence type="ECO:0000313" key="10">
    <source>
        <dbReference type="EMBL" id="TWH77929.1"/>
    </source>
</evidence>
<keyword evidence="6" id="KW-0456">Lyase</keyword>
<evidence type="ECO:0000256" key="8">
    <source>
        <dbReference type="ARBA" id="ARBA00031427"/>
    </source>
</evidence>
<dbReference type="InterPro" id="IPR005789">
    <property type="entry name" value="Thr_deHydtase_catblc"/>
</dbReference>
<dbReference type="SUPFAM" id="SSF55021">
    <property type="entry name" value="ACT-like"/>
    <property type="match status" value="1"/>
</dbReference>
<dbReference type="RefSeq" id="WP_246145518.1">
    <property type="nucleotide sequence ID" value="NZ_JBCFAR010000004.1"/>
</dbReference>
<dbReference type="PANTHER" id="PTHR48078">
    <property type="entry name" value="THREONINE DEHYDRATASE, MITOCHONDRIAL-RELATED"/>
    <property type="match status" value="1"/>
</dbReference>
<dbReference type="EMBL" id="VLKH01000011">
    <property type="protein sequence ID" value="TWH77929.1"/>
    <property type="molecule type" value="Genomic_DNA"/>
</dbReference>
<comment type="caution">
    <text evidence="10">The sequence shown here is derived from an EMBL/GenBank/DDBJ whole genome shotgun (WGS) entry which is preliminary data.</text>
</comment>
<evidence type="ECO:0000256" key="2">
    <source>
        <dbReference type="ARBA" id="ARBA00001933"/>
    </source>
</evidence>
<dbReference type="InterPro" id="IPR036052">
    <property type="entry name" value="TrpB-like_PALP_sf"/>
</dbReference>
<evidence type="ECO:0000256" key="4">
    <source>
        <dbReference type="ARBA" id="ARBA00012096"/>
    </source>
</evidence>
<evidence type="ECO:0000256" key="7">
    <source>
        <dbReference type="ARBA" id="ARBA00025527"/>
    </source>
</evidence>
<gene>
    <name evidence="10" type="ORF">LY60_03117</name>
</gene>
<dbReference type="SUPFAM" id="SSF53686">
    <property type="entry name" value="Tryptophan synthase beta subunit-like PLP-dependent enzymes"/>
    <property type="match status" value="1"/>
</dbReference>
<evidence type="ECO:0000313" key="11">
    <source>
        <dbReference type="Proteomes" id="UP000315343"/>
    </source>
</evidence>
<dbReference type="InterPro" id="IPR050147">
    <property type="entry name" value="Ser/Thr_Dehydratase"/>
</dbReference>
<dbReference type="GO" id="GO:0006567">
    <property type="term" value="P:L-threonine catabolic process"/>
    <property type="evidence" value="ECO:0007669"/>
    <property type="project" value="InterPro"/>
</dbReference>